<accession>A0AA85G6R9</accession>
<evidence type="ECO:0000313" key="7">
    <source>
        <dbReference type="WBParaSite" id="SRDH1_78190.1"/>
    </source>
</evidence>
<dbReference type="GO" id="GO:0032545">
    <property type="term" value="C:CURI complex"/>
    <property type="evidence" value="ECO:0007669"/>
    <property type="project" value="TreeGrafter"/>
</dbReference>
<dbReference type="Pfam" id="PF17405">
    <property type="entry name" value="Nrap_D4"/>
    <property type="match status" value="1"/>
</dbReference>
<dbReference type="Pfam" id="PF17406">
    <property type="entry name" value="Nrap_D5"/>
    <property type="match status" value="1"/>
</dbReference>
<evidence type="ECO:0000259" key="5">
    <source>
        <dbReference type="Pfam" id="PF17406"/>
    </source>
</evidence>
<dbReference type="GO" id="GO:0003723">
    <property type="term" value="F:RNA binding"/>
    <property type="evidence" value="ECO:0007669"/>
    <property type="project" value="UniProtKB-KW"/>
</dbReference>
<dbReference type="InterPro" id="IPR035368">
    <property type="entry name" value="Nrap_D3"/>
</dbReference>
<comment type="similarity">
    <text evidence="1">Belongs to the NRAP family.</text>
</comment>
<dbReference type="InterPro" id="IPR005554">
    <property type="entry name" value="NOL6/Upt22"/>
</dbReference>
<keyword evidence="6" id="KW-1185">Reference proteome</keyword>
<dbReference type="GO" id="GO:0032040">
    <property type="term" value="C:small-subunit processome"/>
    <property type="evidence" value="ECO:0007669"/>
    <property type="project" value="TreeGrafter"/>
</dbReference>
<feature type="compositionally biased region" description="Basic residues" evidence="2">
    <location>
        <begin position="864"/>
        <end position="874"/>
    </location>
</feature>
<reference evidence="7" key="2">
    <citation type="submission" date="2023-11" db="UniProtKB">
        <authorList>
            <consortium name="WormBaseParasite"/>
        </authorList>
    </citation>
    <scope>IDENTIFICATION</scope>
</reference>
<feature type="region of interest" description="Disordered" evidence="2">
    <location>
        <begin position="848"/>
        <end position="874"/>
    </location>
</feature>
<dbReference type="WBParaSite" id="SRDH1_78190.1">
    <property type="protein sequence ID" value="SRDH1_78190.1"/>
    <property type="gene ID" value="SRDH1_78190"/>
</dbReference>
<dbReference type="Proteomes" id="UP000050792">
    <property type="component" value="Unassembled WGS sequence"/>
</dbReference>
<feature type="domain" description="Nrap protein" evidence="3">
    <location>
        <begin position="69"/>
        <end position="206"/>
    </location>
</feature>
<keyword evidence="1" id="KW-0694">RNA-binding</keyword>
<comment type="subcellular location">
    <subcellularLocation>
        <location evidence="1">Nucleus</location>
        <location evidence="1">Nucleolus</location>
    </subcellularLocation>
</comment>
<dbReference type="InterPro" id="IPR035370">
    <property type="entry name" value="Nrap_D5"/>
</dbReference>
<dbReference type="PANTHER" id="PTHR17972">
    <property type="entry name" value="NUCLEOLAR RNA-ASSOCIATED PROTEIN"/>
    <property type="match status" value="1"/>
</dbReference>
<keyword evidence="1" id="KW-0539">Nucleus</keyword>
<evidence type="ECO:0000313" key="6">
    <source>
        <dbReference type="Proteomes" id="UP000050792"/>
    </source>
</evidence>
<name>A0AA85G6R9_9TREM</name>
<evidence type="ECO:0000259" key="4">
    <source>
        <dbReference type="Pfam" id="PF17405"/>
    </source>
</evidence>
<dbReference type="InterPro" id="IPR035369">
    <property type="entry name" value="Nrap_D4"/>
</dbReference>
<dbReference type="PANTHER" id="PTHR17972:SF0">
    <property type="entry name" value="NUCLEOLAR PROTEIN 6"/>
    <property type="match status" value="1"/>
</dbReference>
<sequence length="874" mass="99079">MIALRKLLLNFRWFSKLCVSKRRDLRTPLSACPELLLLVFDYNAFVHLDIVTSNSRVVHVNNMDCVYFYDHLVMFQKIDYIESKLKNEVQGQDLGYQGDENTLNIVSQLLTEALKDRVSLVCPVRVSIKGKKDLHGLGLKYIGQLTHAVLTKGPSSNTPAGNEFRRFWGKKAELRRVDGDLCECVVWNSGSNVCMQIINFILGEKLHLSSNVNVSKPWYHLLPNRLDPFISLHRRNRKVNLVAASPLRLIRAMDKLRALLRGLNNKLPLNITGILPLSSAFRDTSVFPPILSFPMANQSHHGIKKPYYHTVKWLLKNACFPVFPLYVIIHLEQSGRWPNDLDAFRHMKRLLVIRMHELLSPKGIPSHVTVDNMLDIFLQGLVFRIVISQSKELNLIQKLSNSDIKADNKNKTISETDDGSSLSTEMNPEAACWIRLNQSLPTLAGTLSGVSRTYAHVFPIACRLAKRWLSAQGYPVILCPYESELDGLHNSSDFFPQPERCSSALSTWWLKDVNTSNNGGRMTEVAVELLVLYASKLCDSVDSESKEANLTSIGSPVAAFLRFLDLLATYDWENAPLLVDLNEGFSVDINKRQQALDLFHRTPRCNLPALIICTPLDTTGIEWTEIGPSRGGLSDLKLLAGQSRDLLRAMLVSNAPINDLLVIFRPVFNKIDIVLNVKANIVNIRQSESLHGALKKSQLAVPETNNDNDLPTEFPDPGARYWPQGYCYDPLNWFVKLLGLRLGRFFEIRWDRHGGNWIALRWRPHFIQTINSKDRVTLVQSIFSSNLLDGLTQHAEGGQLTDLVCSKPSDLPLVYNDCSLVNLLSVWANKFIDLPINYNNLTNGIKTSKKRKHDISEKNTTKYMKNKKKRKLKE</sequence>
<proteinExistence type="inferred from homology"/>
<dbReference type="Pfam" id="PF17404">
    <property type="entry name" value="Nrap_D3"/>
    <property type="match status" value="1"/>
</dbReference>
<evidence type="ECO:0000259" key="3">
    <source>
        <dbReference type="Pfam" id="PF17404"/>
    </source>
</evidence>
<dbReference type="GO" id="GO:0006364">
    <property type="term" value="P:rRNA processing"/>
    <property type="evidence" value="ECO:0007669"/>
    <property type="project" value="TreeGrafter"/>
</dbReference>
<evidence type="ECO:0000256" key="1">
    <source>
        <dbReference type="RuleBase" id="RU364032"/>
    </source>
</evidence>
<dbReference type="AlphaFoldDB" id="A0AA85G6R9"/>
<dbReference type="GO" id="GO:0034456">
    <property type="term" value="C:UTP-C complex"/>
    <property type="evidence" value="ECO:0007669"/>
    <property type="project" value="TreeGrafter"/>
</dbReference>
<feature type="domain" description="Nrap protein" evidence="4">
    <location>
        <begin position="240"/>
        <end position="408"/>
    </location>
</feature>
<dbReference type="GO" id="GO:0006409">
    <property type="term" value="P:tRNA export from nucleus"/>
    <property type="evidence" value="ECO:0007669"/>
    <property type="project" value="TreeGrafter"/>
</dbReference>
<feature type="domain" description="Nrap protein" evidence="5">
    <location>
        <begin position="521"/>
        <end position="664"/>
    </location>
</feature>
<evidence type="ECO:0000256" key="2">
    <source>
        <dbReference type="SAM" id="MobiDB-lite"/>
    </source>
</evidence>
<reference evidence="6" key="1">
    <citation type="submission" date="2022-06" db="EMBL/GenBank/DDBJ databases">
        <authorList>
            <person name="Berger JAMES D."/>
            <person name="Berger JAMES D."/>
        </authorList>
    </citation>
    <scope>NUCLEOTIDE SEQUENCE [LARGE SCALE GENOMIC DNA]</scope>
</reference>
<protein>
    <recommendedName>
        <fullName evidence="1">Nucleolar protein 6</fullName>
    </recommendedName>
</protein>
<organism evidence="6 7">
    <name type="scientific">Schistosoma rodhaini</name>
    <dbReference type="NCBI Taxonomy" id="6188"/>
    <lineage>
        <taxon>Eukaryota</taxon>
        <taxon>Metazoa</taxon>
        <taxon>Spiralia</taxon>
        <taxon>Lophotrochozoa</taxon>
        <taxon>Platyhelminthes</taxon>
        <taxon>Trematoda</taxon>
        <taxon>Digenea</taxon>
        <taxon>Strigeidida</taxon>
        <taxon>Schistosomatoidea</taxon>
        <taxon>Schistosomatidae</taxon>
        <taxon>Schistosoma</taxon>
    </lineage>
</organism>